<proteinExistence type="predicted"/>
<organism evidence="2">
    <name type="scientific">Medioppia subpectinata</name>
    <dbReference type="NCBI Taxonomy" id="1979941"/>
    <lineage>
        <taxon>Eukaryota</taxon>
        <taxon>Metazoa</taxon>
        <taxon>Ecdysozoa</taxon>
        <taxon>Arthropoda</taxon>
        <taxon>Chelicerata</taxon>
        <taxon>Arachnida</taxon>
        <taxon>Acari</taxon>
        <taxon>Acariformes</taxon>
        <taxon>Sarcoptiformes</taxon>
        <taxon>Oribatida</taxon>
        <taxon>Brachypylina</taxon>
        <taxon>Oppioidea</taxon>
        <taxon>Oppiidae</taxon>
        <taxon>Medioppia</taxon>
    </lineage>
</organism>
<protein>
    <recommendedName>
        <fullName evidence="1">GAF domain-containing protein</fullName>
    </recommendedName>
</protein>
<reference evidence="2" key="1">
    <citation type="submission" date="2020-11" db="EMBL/GenBank/DDBJ databases">
        <authorList>
            <person name="Tran Van P."/>
        </authorList>
    </citation>
    <scope>NUCLEOTIDE SEQUENCE</scope>
</reference>
<keyword evidence="3" id="KW-1185">Reference proteome</keyword>
<feature type="domain" description="GAF" evidence="1">
    <location>
        <begin position="79"/>
        <end position="269"/>
    </location>
</feature>
<dbReference type="Gene3D" id="3.30.450.40">
    <property type="match status" value="2"/>
</dbReference>
<dbReference type="Pfam" id="PF01590">
    <property type="entry name" value="GAF"/>
    <property type="match status" value="1"/>
</dbReference>
<evidence type="ECO:0000313" key="3">
    <source>
        <dbReference type="Proteomes" id="UP000759131"/>
    </source>
</evidence>
<dbReference type="EMBL" id="CAJPIZ010013192">
    <property type="protein sequence ID" value="CAG2114115.1"/>
    <property type="molecule type" value="Genomic_DNA"/>
</dbReference>
<dbReference type="AlphaFoldDB" id="A0A7R9L217"/>
<dbReference type="SUPFAM" id="SSF55781">
    <property type="entry name" value="GAF domain-like"/>
    <property type="match status" value="2"/>
</dbReference>
<name>A0A7R9L217_9ACAR</name>
<gene>
    <name evidence="2" type="ORF">OSB1V03_LOCUS14081</name>
</gene>
<dbReference type="OrthoDB" id="6017640at2759"/>
<dbReference type="SMART" id="SM00065">
    <property type="entry name" value="GAF"/>
    <property type="match status" value="1"/>
</dbReference>
<dbReference type="EMBL" id="OC867767">
    <property type="protein sequence ID" value="CAD7633685.1"/>
    <property type="molecule type" value="Genomic_DNA"/>
</dbReference>
<evidence type="ECO:0000259" key="1">
    <source>
        <dbReference type="SMART" id="SM00065"/>
    </source>
</evidence>
<dbReference type="InterPro" id="IPR029016">
    <property type="entry name" value="GAF-like_dom_sf"/>
</dbReference>
<dbReference type="Proteomes" id="UP000759131">
    <property type="component" value="Unassembled WGS sequence"/>
</dbReference>
<evidence type="ECO:0000313" key="2">
    <source>
        <dbReference type="EMBL" id="CAD7633685.1"/>
    </source>
</evidence>
<dbReference type="InterPro" id="IPR003018">
    <property type="entry name" value="GAF"/>
</dbReference>
<sequence length="271" mass="30895">MLCNPILDIYGGVMGVAQVINKTGTPCFTEKDENVFEQYLQFCGIGLKNADLYERSQLENKRNQVLLDLARMVFEKQSNIENIIYRILLHIQSLLQCSRCQVLLLAENSQENDINEGNDNELECKSNTNQTKESQLNMKNQSFCSFSRVFDLEAEDLGGSDECETRLSPFEGRFPINIGITGFVATSGQTLNIADAYEDPRFDPSVDNDNHKAFRTKQILCMPIRNAEHHIIGVSQLINKLNERPFNKNDENLFEWQFSILGTCHNKLKGK</sequence>
<accession>A0A7R9L217</accession>